<dbReference type="Gene3D" id="1.10.260.40">
    <property type="entry name" value="lambda repressor-like DNA-binding domains"/>
    <property type="match status" value="1"/>
</dbReference>
<evidence type="ECO:0000256" key="2">
    <source>
        <dbReference type="SAM" id="Phobius"/>
    </source>
</evidence>
<dbReference type="CDD" id="cd00093">
    <property type="entry name" value="HTH_XRE"/>
    <property type="match status" value="1"/>
</dbReference>
<feature type="compositionally biased region" description="Low complexity" evidence="1">
    <location>
        <begin position="155"/>
        <end position="175"/>
    </location>
</feature>
<sequence length="364" mass="40078">MTETTSTLSLGQQLKYARESLNISIEEAAKQTNLKRSHIDSLENDIFILANVPPTFVRGYVRNYVRFLRLPEELISSVNYGEVTIPKQAKRPLKPIKVTNNHKSQTRWVKILTWLVLLSAIGMTLAWWWQDHQKTQNGDEQLVNESIQLSENSDSAVSLPLPTTSSSSESNSIDLSNVSPAITSEKNNAVSEATTASSSAEIPNSAVNATGTVVESSPVEQASSITAVAITTTENTSTSQENMNEAVTSVTTEESTTPVNILQQIAPVESTAEETTEVTPAVINNDELRIEVINAQSWLTVRDGNNKKLAEKLYNPGDILTFNDNENYRLTVGAPINVKIYYKGQEVPMQLDGRVARFRLPLAN</sequence>
<comment type="caution">
    <text evidence="4">The sequence shown here is derived from an EMBL/GenBank/DDBJ whole genome shotgun (WGS) entry which is preliminary data.</text>
</comment>
<feature type="domain" description="HTH cro/C1-type" evidence="3">
    <location>
        <begin position="14"/>
        <end position="45"/>
    </location>
</feature>
<dbReference type="PANTHER" id="PTHR34475">
    <property type="match status" value="1"/>
</dbReference>
<keyword evidence="2" id="KW-1133">Transmembrane helix</keyword>
<name>A0A420XHQ3_9PAST</name>
<dbReference type="GO" id="GO:0003677">
    <property type="term" value="F:DNA binding"/>
    <property type="evidence" value="ECO:0007669"/>
    <property type="project" value="InterPro"/>
</dbReference>
<dbReference type="Pfam" id="PF13464">
    <property type="entry name" value="RodZ_C"/>
    <property type="match status" value="1"/>
</dbReference>
<evidence type="ECO:0000313" key="5">
    <source>
        <dbReference type="Proteomes" id="UP000280099"/>
    </source>
</evidence>
<dbReference type="InterPro" id="IPR025194">
    <property type="entry name" value="RodZ-like_C"/>
</dbReference>
<dbReference type="InterPro" id="IPR010982">
    <property type="entry name" value="Lambda_DNA-bd_dom_sf"/>
</dbReference>
<evidence type="ECO:0000313" key="4">
    <source>
        <dbReference type="EMBL" id="RKR76813.1"/>
    </source>
</evidence>
<dbReference type="InterPro" id="IPR050400">
    <property type="entry name" value="Bact_Cytoskel_RodZ"/>
</dbReference>
<dbReference type="Proteomes" id="UP000280099">
    <property type="component" value="Unassembled WGS sequence"/>
</dbReference>
<reference evidence="4 5" key="1">
    <citation type="submission" date="2018-10" db="EMBL/GenBank/DDBJ databases">
        <title>Genomic Encyclopedia of Type Strains, Phase IV (KMG-IV): sequencing the most valuable type-strain genomes for metagenomic binning, comparative biology and taxonomic classification.</title>
        <authorList>
            <person name="Goeker M."/>
        </authorList>
    </citation>
    <scope>NUCLEOTIDE SEQUENCE [LARGE SCALE GENOMIC DNA]</scope>
    <source>
        <strain evidence="4 5">DSM 23800</strain>
    </source>
</reference>
<dbReference type="EMBL" id="RBJC01000004">
    <property type="protein sequence ID" value="RKR76813.1"/>
    <property type="molecule type" value="Genomic_DNA"/>
</dbReference>
<dbReference type="Pfam" id="PF13413">
    <property type="entry name" value="HTH_25"/>
    <property type="match status" value="1"/>
</dbReference>
<feature type="region of interest" description="Disordered" evidence="1">
    <location>
        <begin position="153"/>
        <end position="175"/>
    </location>
</feature>
<dbReference type="SUPFAM" id="SSF47413">
    <property type="entry name" value="lambda repressor-like DNA-binding domains"/>
    <property type="match status" value="1"/>
</dbReference>
<feature type="transmembrane region" description="Helical" evidence="2">
    <location>
        <begin position="111"/>
        <end position="129"/>
    </location>
</feature>
<protein>
    <submittedName>
        <fullName evidence="4">Cytoskeleton protein RodZ</fullName>
    </submittedName>
</protein>
<dbReference type="InterPro" id="IPR001387">
    <property type="entry name" value="Cro/C1-type_HTH"/>
</dbReference>
<dbReference type="PANTHER" id="PTHR34475:SF1">
    <property type="entry name" value="CYTOSKELETON PROTEIN RODZ"/>
    <property type="match status" value="1"/>
</dbReference>
<dbReference type="AlphaFoldDB" id="A0A420XHQ3"/>
<proteinExistence type="predicted"/>
<dbReference type="RefSeq" id="WP_121120946.1">
    <property type="nucleotide sequence ID" value="NZ_CP016604.1"/>
</dbReference>
<organism evidence="4 5">
    <name type="scientific">Otariodibacter oris</name>
    <dbReference type="NCBI Taxonomy" id="1032623"/>
    <lineage>
        <taxon>Bacteria</taxon>
        <taxon>Pseudomonadati</taxon>
        <taxon>Pseudomonadota</taxon>
        <taxon>Gammaproteobacteria</taxon>
        <taxon>Pasteurellales</taxon>
        <taxon>Pasteurellaceae</taxon>
        <taxon>Otariodibacter</taxon>
    </lineage>
</organism>
<dbReference type="PROSITE" id="PS50943">
    <property type="entry name" value="HTH_CROC1"/>
    <property type="match status" value="1"/>
</dbReference>
<keyword evidence="2" id="KW-0472">Membrane</keyword>
<keyword evidence="2" id="KW-0812">Transmembrane</keyword>
<evidence type="ECO:0000259" key="3">
    <source>
        <dbReference type="PROSITE" id="PS50943"/>
    </source>
</evidence>
<keyword evidence="5" id="KW-1185">Reference proteome</keyword>
<evidence type="ECO:0000256" key="1">
    <source>
        <dbReference type="SAM" id="MobiDB-lite"/>
    </source>
</evidence>
<gene>
    <name evidence="4" type="ORF">DES31_0121</name>
</gene>
<dbReference type="OrthoDB" id="9790252at2"/>
<accession>A0A420XHQ3</accession>